<dbReference type="SMART" id="SM00434">
    <property type="entry name" value="TOP4c"/>
    <property type="match status" value="1"/>
</dbReference>
<accession>A0A923EDB5</accession>
<evidence type="ECO:0000256" key="3">
    <source>
        <dbReference type="ARBA" id="ARBA00012895"/>
    </source>
</evidence>
<keyword evidence="11" id="KW-1185">Reference proteome</keyword>
<dbReference type="GO" id="GO:0009330">
    <property type="term" value="C:DNA topoisomerase type II (double strand cut, ATP-hydrolyzing) complex"/>
    <property type="evidence" value="ECO:0007669"/>
    <property type="project" value="TreeGrafter"/>
</dbReference>
<comment type="similarity">
    <text evidence="2">Belongs to the type II topoisomerase GyrA/ParC subunit family.</text>
</comment>
<dbReference type="InterPro" id="IPR002205">
    <property type="entry name" value="Topo_IIA_dom_A"/>
</dbReference>
<dbReference type="GO" id="GO:0003677">
    <property type="term" value="F:DNA binding"/>
    <property type="evidence" value="ECO:0007669"/>
    <property type="project" value="UniProtKB-UniRule"/>
</dbReference>
<dbReference type="CDD" id="cd00187">
    <property type="entry name" value="TOP4c"/>
    <property type="match status" value="1"/>
</dbReference>
<keyword evidence="8" id="KW-0175">Coiled coil</keyword>
<dbReference type="GO" id="GO:0005524">
    <property type="term" value="F:ATP binding"/>
    <property type="evidence" value="ECO:0007669"/>
    <property type="project" value="InterPro"/>
</dbReference>
<dbReference type="EC" id="5.6.2.2" evidence="3"/>
<organism evidence="10 11">
    <name type="scientific">Clostridium tetanomorphum</name>
    <dbReference type="NCBI Taxonomy" id="1553"/>
    <lineage>
        <taxon>Bacteria</taxon>
        <taxon>Bacillati</taxon>
        <taxon>Bacillota</taxon>
        <taxon>Clostridia</taxon>
        <taxon>Eubacteriales</taxon>
        <taxon>Clostridiaceae</taxon>
        <taxon>Clostridium</taxon>
    </lineage>
</organism>
<evidence type="ECO:0000256" key="6">
    <source>
        <dbReference type="ARBA" id="ARBA00023235"/>
    </source>
</evidence>
<dbReference type="InterPro" id="IPR013757">
    <property type="entry name" value="Topo_IIA_A_a_sf"/>
</dbReference>
<gene>
    <name evidence="10" type="ORF">HGG79_11945</name>
</gene>
<dbReference type="InterPro" id="IPR013758">
    <property type="entry name" value="Topo_IIA_A/C_ab"/>
</dbReference>
<dbReference type="NCBIfam" id="NF010586">
    <property type="entry name" value="PRK13979.1"/>
    <property type="match status" value="1"/>
</dbReference>
<keyword evidence="5 7" id="KW-0238">DNA-binding</keyword>
<dbReference type="PANTHER" id="PTHR43493">
    <property type="entry name" value="DNA GYRASE/TOPOISOMERASE SUBUNIT A"/>
    <property type="match status" value="1"/>
</dbReference>
<comment type="catalytic activity">
    <reaction evidence="1 7">
        <text>ATP-dependent breakage, passage and rejoining of double-stranded DNA.</text>
        <dbReference type="EC" id="5.6.2.2"/>
    </reaction>
</comment>
<protein>
    <recommendedName>
        <fullName evidence="3">DNA topoisomerase (ATP-hydrolyzing)</fullName>
        <ecNumber evidence="3">5.6.2.2</ecNumber>
    </recommendedName>
</protein>
<evidence type="ECO:0000256" key="8">
    <source>
        <dbReference type="SAM" id="Coils"/>
    </source>
</evidence>
<evidence type="ECO:0000259" key="9">
    <source>
        <dbReference type="PROSITE" id="PS52040"/>
    </source>
</evidence>
<evidence type="ECO:0000313" key="10">
    <source>
        <dbReference type="EMBL" id="MBC2398478.1"/>
    </source>
</evidence>
<dbReference type="SUPFAM" id="SSF101904">
    <property type="entry name" value="GyrA/ParC C-terminal domain-like"/>
    <property type="match status" value="2"/>
</dbReference>
<dbReference type="Gene3D" id="1.10.268.10">
    <property type="entry name" value="Topoisomerase, domain 3"/>
    <property type="match status" value="1"/>
</dbReference>
<evidence type="ECO:0000256" key="7">
    <source>
        <dbReference type="PROSITE-ProRule" id="PRU01384"/>
    </source>
</evidence>
<comment type="caution">
    <text evidence="10">The sequence shown here is derived from an EMBL/GenBank/DDBJ whole genome shotgun (WGS) entry which is preliminary data.</text>
</comment>
<evidence type="ECO:0000256" key="4">
    <source>
        <dbReference type="ARBA" id="ARBA00023029"/>
    </source>
</evidence>
<dbReference type="InterPro" id="IPR035516">
    <property type="entry name" value="Gyrase/topoIV_suA_C"/>
</dbReference>
<evidence type="ECO:0000313" key="11">
    <source>
        <dbReference type="Proteomes" id="UP000563151"/>
    </source>
</evidence>
<keyword evidence="6 7" id="KW-0413">Isomerase</keyword>
<dbReference type="NCBIfam" id="NF004044">
    <property type="entry name" value="PRK05561.1"/>
    <property type="match status" value="1"/>
</dbReference>
<dbReference type="Pfam" id="PF00521">
    <property type="entry name" value="DNA_topoisoIV"/>
    <property type="match status" value="1"/>
</dbReference>
<dbReference type="GO" id="GO:0034335">
    <property type="term" value="F:DNA negative supercoiling activity"/>
    <property type="evidence" value="ECO:0007669"/>
    <property type="project" value="UniProtKB-ARBA"/>
</dbReference>
<dbReference type="EMBL" id="JAAZWO010000014">
    <property type="protein sequence ID" value="MBC2398478.1"/>
    <property type="molecule type" value="Genomic_DNA"/>
</dbReference>
<dbReference type="PROSITE" id="PS52040">
    <property type="entry name" value="TOPO_IIA"/>
    <property type="match status" value="1"/>
</dbReference>
<reference evidence="10 11" key="1">
    <citation type="submission" date="2020-04" db="EMBL/GenBank/DDBJ databases">
        <title>Genomic insights into acetone-butanol-ethanol (ABE) fermentation by sequencing solventogenic clostridia strains.</title>
        <authorList>
            <person name="Brown S."/>
        </authorList>
    </citation>
    <scope>NUCLEOTIDE SEQUENCE [LARGE SCALE GENOMIC DNA]</scope>
    <source>
        <strain evidence="10 11">DJ011</strain>
    </source>
</reference>
<dbReference type="RefSeq" id="WP_035144730.1">
    <property type="nucleotide sequence ID" value="NZ_JAAZWO010000014.1"/>
</dbReference>
<keyword evidence="4 7" id="KW-0799">Topoisomerase</keyword>
<feature type="active site" description="O-(5'-phospho-DNA)-tyrosine intermediate" evidence="7">
    <location>
        <position position="127"/>
    </location>
</feature>
<feature type="coiled-coil region" evidence="8">
    <location>
        <begin position="441"/>
        <end position="482"/>
    </location>
</feature>
<dbReference type="AlphaFoldDB" id="A0A923EDB5"/>
<dbReference type="FunFam" id="1.10.268.10:FF:000001">
    <property type="entry name" value="DNA gyrase subunit A"/>
    <property type="match status" value="1"/>
</dbReference>
<proteinExistence type="inferred from homology"/>
<dbReference type="Gene3D" id="2.120.10.90">
    <property type="entry name" value="DNA gyrase/topoisomerase IV, subunit A, C-terminal"/>
    <property type="match status" value="2"/>
</dbReference>
<dbReference type="InterPro" id="IPR050220">
    <property type="entry name" value="Type_II_DNA_Topoisomerases"/>
</dbReference>
<evidence type="ECO:0000256" key="1">
    <source>
        <dbReference type="ARBA" id="ARBA00000185"/>
    </source>
</evidence>
<dbReference type="Pfam" id="PF03989">
    <property type="entry name" value="DNA_gyraseA_C"/>
    <property type="match status" value="5"/>
</dbReference>
<evidence type="ECO:0000256" key="5">
    <source>
        <dbReference type="ARBA" id="ARBA00023125"/>
    </source>
</evidence>
<feature type="domain" description="Topo IIA-type catalytic" evidence="9">
    <location>
        <begin position="39"/>
        <end position="512"/>
    </location>
</feature>
<sequence>MAKKLDVPKDKNILEIPIEEAMPENYLPYAVEVAKDRALPDVRDGLKPVHRRIIYGAYKLSAFPDKPYYKSARIVGDILGKYHPHGDTSVYDAMVILAQSFTTRKPLIDGHGNWGSQDGDSAAAMRYTEARLTPIALEMIKDIDKGVVNMVDNYSSSDKEPEVLPARYPNILVNGAFGIAVGLATNIPPHNLGEVIDATLAYIENKDIDTRGLMEYIKGPDLPTGGLLIGKKSLLAAYETGVGKVTLRAKTKIENLENGRLGIVIYEFPYRRNKAKLLQNISDMTGDKKHSKALEAISDIRDESDRTGVRSVIELKKSADKETADKLLKYLYKKTDLQCNLSFNMVAIANGKPETLGLKNIIYNYVNHQKDVVTRRTKKELEIAERRFHIVEGFIKAIGIMDEIIHTIRGSKSKKEAKENIVTKFGFTDIQSDAILELMLYKLTGLEIKAFEKEYKELEKQIKRLNKILSSEKELLKVIKEELLEIKSKYDDSRKTSIIEDDEKAKIDIEELIVQEDVVITLSNEGFMKRVPLKSYNRSNTNIEDIEYREGDFNRFLINSNTKDTLVFFTDKGNMYQTKVIAVPEMRWKEKGERVDEFIKGFNLEEEKIIEVYSIDDFVNTKEFIFLTSSGGIKKTSLDKYNTSYTKIMALKLKDDERLIKIELLPNNREKEFIKIKTNKGLEFTIKEPSVESADRNILPNSLFNLSNKDFVQNAEFVGEEEIRYFNLGIMKNGKVKRISDRVKSYDYIVKTSTYHKLLIFLSDGNVILIPAYMLQNIGDKSINIIELIESTSIKNKILNVLSFNEDEELDVYFFTKKGLVKRTMLSEFKGNYFTTLGYKFKNDKDELIAVDFSKQDREDDIVIITSRGMCIRFDKSSVNPMGKIASGVTGISLKEDDEVVCAFINRQEYKSIVVKSKKENEENISLENIKVQNRAGRGNNIILVVMEDEVNTVHIES</sequence>
<dbReference type="InterPro" id="IPR006691">
    <property type="entry name" value="GyrA/parC_rep"/>
</dbReference>
<dbReference type="InterPro" id="IPR013760">
    <property type="entry name" value="Topo_IIA-like_dom_sf"/>
</dbReference>
<evidence type="ECO:0000256" key="2">
    <source>
        <dbReference type="ARBA" id="ARBA00008263"/>
    </source>
</evidence>
<dbReference type="Proteomes" id="UP000563151">
    <property type="component" value="Unassembled WGS sequence"/>
</dbReference>
<name>A0A923EDB5_CLOTT</name>
<dbReference type="PANTHER" id="PTHR43493:SF5">
    <property type="entry name" value="DNA GYRASE SUBUNIT A, CHLOROPLASTIC_MITOCHONDRIAL"/>
    <property type="match status" value="1"/>
</dbReference>
<dbReference type="SUPFAM" id="SSF56719">
    <property type="entry name" value="Type II DNA topoisomerase"/>
    <property type="match status" value="1"/>
</dbReference>
<dbReference type="Gene3D" id="3.30.1360.40">
    <property type="match status" value="1"/>
</dbReference>
<dbReference type="GO" id="GO:0006265">
    <property type="term" value="P:DNA topological change"/>
    <property type="evidence" value="ECO:0007669"/>
    <property type="project" value="UniProtKB-UniRule"/>
</dbReference>
<dbReference type="Gene3D" id="3.90.199.10">
    <property type="entry name" value="Topoisomerase II, domain 5"/>
    <property type="match status" value="1"/>
</dbReference>
<dbReference type="GO" id="GO:0005737">
    <property type="term" value="C:cytoplasm"/>
    <property type="evidence" value="ECO:0007669"/>
    <property type="project" value="TreeGrafter"/>
</dbReference>